<evidence type="ECO:0000313" key="2">
    <source>
        <dbReference type="Proteomes" id="UP001239111"/>
    </source>
</evidence>
<protein>
    <submittedName>
        <fullName evidence="1">Uncharacterized protein</fullName>
    </submittedName>
</protein>
<reference evidence="1" key="1">
    <citation type="submission" date="2023-04" db="EMBL/GenBank/DDBJ databases">
        <title>A chromosome-level genome assembly of the parasitoid wasp Eretmocerus hayati.</title>
        <authorList>
            <person name="Zhong Y."/>
            <person name="Liu S."/>
            <person name="Liu Y."/>
        </authorList>
    </citation>
    <scope>NUCLEOTIDE SEQUENCE</scope>
    <source>
        <strain evidence="1">ZJU_SS_LIU_2023</strain>
    </source>
</reference>
<gene>
    <name evidence="1" type="ORF">QAD02_011685</name>
</gene>
<keyword evidence="2" id="KW-1185">Reference proteome</keyword>
<dbReference type="EMBL" id="CM056742">
    <property type="protein sequence ID" value="KAJ8675899.1"/>
    <property type="molecule type" value="Genomic_DNA"/>
</dbReference>
<dbReference type="Proteomes" id="UP001239111">
    <property type="component" value="Chromosome 2"/>
</dbReference>
<proteinExistence type="predicted"/>
<sequence length="355" mass="39917">MSKFTYGLIVNSRGQTTLKRIARMIAGEVKEMMHISSKTCSAFLYAPKKLGGLGIVCQAESVTIAALCNGRKAQMSTDPVTAQVARSEKVVNQLTIYARQVNLAPAATLAKIDLMKETLKQNHAERWAAQELQGQGGKEFQSKWCNDRLRRPLLKHSRFGEAIKMRTNTLPTKVSMYRASGRTDGDVSCRRCHVRSQTLGHVLGECISTKACKIYRHDEVKNLIAARSAMRNQVFVEQSFRSRTGALLRPDPVVKNEDRAYIVDVTIRFEREENLKRGAIEKLNKYRQLITTVKQELNVSLVKVLPVVLGSRGAIPLKTEKNLKLLNIRNSDMLTISMIALRSSLEMFAKFQDYG</sequence>
<organism evidence="1 2">
    <name type="scientific">Eretmocerus hayati</name>
    <dbReference type="NCBI Taxonomy" id="131215"/>
    <lineage>
        <taxon>Eukaryota</taxon>
        <taxon>Metazoa</taxon>
        <taxon>Ecdysozoa</taxon>
        <taxon>Arthropoda</taxon>
        <taxon>Hexapoda</taxon>
        <taxon>Insecta</taxon>
        <taxon>Pterygota</taxon>
        <taxon>Neoptera</taxon>
        <taxon>Endopterygota</taxon>
        <taxon>Hymenoptera</taxon>
        <taxon>Apocrita</taxon>
        <taxon>Proctotrupomorpha</taxon>
        <taxon>Chalcidoidea</taxon>
        <taxon>Aphelinidae</taxon>
        <taxon>Aphelininae</taxon>
        <taxon>Eretmocerus</taxon>
    </lineage>
</organism>
<accession>A0ACC2NXU4</accession>
<name>A0ACC2NXU4_9HYME</name>
<evidence type="ECO:0000313" key="1">
    <source>
        <dbReference type="EMBL" id="KAJ8675899.1"/>
    </source>
</evidence>
<comment type="caution">
    <text evidence="1">The sequence shown here is derived from an EMBL/GenBank/DDBJ whole genome shotgun (WGS) entry which is preliminary data.</text>
</comment>